<sequence length="369" mass="42632">MGEFELEDPESVEGTNWLNIAWNLPKGRDLREKITTLRREIHEREKSLQSCREMLDQARADIIFNREEYKAATNNIALLQTETKGMEKVLRESERLVAEIRPIIQQLGKSDLDKLRRMPDPAPTIRRTVELLHLIVNAESVDHRRQIDWERQCKKTLSKSDLISFIMDFDPAPLMAKPQLLAHIDLHYLGGKACEGLPEAPDVSPQRNSGGLEKRTPPPPLIRRSSSTPVQPLRRLEKRSSMSVLEEPSKCLTEEMVCHSSQTLVSIFRWCVCQVRLSVIRRSMDPVLNASQCLQNKLQNEMERQKRARGNELLAVENERVFEQGCKQKEADLAELMKKMEELTKQVHQLVKKAADFKEDEDRERARQA</sequence>
<dbReference type="RefSeq" id="XP_005827959.1">
    <property type="nucleotide sequence ID" value="XM_005827902.1"/>
</dbReference>
<organism evidence="3">
    <name type="scientific">Guillardia theta (strain CCMP2712)</name>
    <name type="common">Cryptophyte</name>
    <dbReference type="NCBI Taxonomy" id="905079"/>
    <lineage>
        <taxon>Eukaryota</taxon>
        <taxon>Cryptophyceae</taxon>
        <taxon>Pyrenomonadales</taxon>
        <taxon>Geminigeraceae</taxon>
        <taxon>Guillardia</taxon>
    </lineage>
</organism>
<dbReference type="EnsemblProtists" id="EKX40979">
    <property type="protein sequence ID" value="EKX40979"/>
    <property type="gene ID" value="GUITHDRAFT_164522"/>
</dbReference>
<reference evidence="3 5" key="1">
    <citation type="journal article" date="2012" name="Nature">
        <title>Algal genomes reveal evolutionary mosaicism and the fate of nucleomorphs.</title>
        <authorList>
            <consortium name="DOE Joint Genome Institute"/>
            <person name="Curtis B.A."/>
            <person name="Tanifuji G."/>
            <person name="Burki F."/>
            <person name="Gruber A."/>
            <person name="Irimia M."/>
            <person name="Maruyama S."/>
            <person name="Arias M.C."/>
            <person name="Ball S.G."/>
            <person name="Gile G.H."/>
            <person name="Hirakawa Y."/>
            <person name="Hopkins J.F."/>
            <person name="Kuo A."/>
            <person name="Rensing S.A."/>
            <person name="Schmutz J."/>
            <person name="Symeonidi A."/>
            <person name="Elias M."/>
            <person name="Eveleigh R.J."/>
            <person name="Herman E.K."/>
            <person name="Klute M.J."/>
            <person name="Nakayama T."/>
            <person name="Obornik M."/>
            <person name="Reyes-Prieto A."/>
            <person name="Armbrust E.V."/>
            <person name="Aves S.J."/>
            <person name="Beiko R.G."/>
            <person name="Coutinho P."/>
            <person name="Dacks J.B."/>
            <person name="Durnford D.G."/>
            <person name="Fast N.M."/>
            <person name="Green B.R."/>
            <person name="Grisdale C.J."/>
            <person name="Hempel F."/>
            <person name="Henrissat B."/>
            <person name="Hoppner M.P."/>
            <person name="Ishida K."/>
            <person name="Kim E."/>
            <person name="Koreny L."/>
            <person name="Kroth P.G."/>
            <person name="Liu Y."/>
            <person name="Malik S.B."/>
            <person name="Maier U.G."/>
            <person name="McRose D."/>
            <person name="Mock T."/>
            <person name="Neilson J.A."/>
            <person name="Onodera N.T."/>
            <person name="Poole A.M."/>
            <person name="Pritham E.J."/>
            <person name="Richards T.A."/>
            <person name="Rocap G."/>
            <person name="Roy S.W."/>
            <person name="Sarai C."/>
            <person name="Schaack S."/>
            <person name="Shirato S."/>
            <person name="Slamovits C.H."/>
            <person name="Spencer D.F."/>
            <person name="Suzuki S."/>
            <person name="Worden A.Z."/>
            <person name="Zauner S."/>
            <person name="Barry K."/>
            <person name="Bell C."/>
            <person name="Bharti A.K."/>
            <person name="Crow J.A."/>
            <person name="Grimwood J."/>
            <person name="Kramer R."/>
            <person name="Lindquist E."/>
            <person name="Lucas S."/>
            <person name="Salamov A."/>
            <person name="McFadden G.I."/>
            <person name="Lane C.E."/>
            <person name="Keeling P.J."/>
            <person name="Gray M.W."/>
            <person name="Grigoriev I.V."/>
            <person name="Archibald J.M."/>
        </authorList>
    </citation>
    <scope>NUCLEOTIDE SEQUENCE</scope>
    <source>
        <strain evidence="3 5">CCMP2712</strain>
    </source>
</reference>
<dbReference type="AlphaFoldDB" id="L1IYK0"/>
<dbReference type="Proteomes" id="UP000011087">
    <property type="component" value="Unassembled WGS sequence"/>
</dbReference>
<dbReference type="HOGENOM" id="CLU_751110_0_0_1"/>
<accession>L1IYK0</accession>
<keyword evidence="5" id="KW-1185">Reference proteome</keyword>
<dbReference type="PaxDb" id="55529-EKX40979"/>
<proteinExistence type="predicted"/>
<reference evidence="5" key="2">
    <citation type="submission" date="2012-11" db="EMBL/GenBank/DDBJ databases">
        <authorList>
            <person name="Kuo A."/>
            <person name="Curtis B.A."/>
            <person name="Tanifuji G."/>
            <person name="Burki F."/>
            <person name="Gruber A."/>
            <person name="Irimia M."/>
            <person name="Maruyama S."/>
            <person name="Arias M.C."/>
            <person name="Ball S.G."/>
            <person name="Gile G.H."/>
            <person name="Hirakawa Y."/>
            <person name="Hopkins J.F."/>
            <person name="Rensing S.A."/>
            <person name="Schmutz J."/>
            <person name="Symeonidi A."/>
            <person name="Elias M."/>
            <person name="Eveleigh R.J."/>
            <person name="Herman E.K."/>
            <person name="Klute M.J."/>
            <person name="Nakayama T."/>
            <person name="Obornik M."/>
            <person name="Reyes-Prieto A."/>
            <person name="Armbrust E.V."/>
            <person name="Aves S.J."/>
            <person name="Beiko R.G."/>
            <person name="Coutinho P."/>
            <person name="Dacks J.B."/>
            <person name="Durnford D.G."/>
            <person name="Fast N.M."/>
            <person name="Green B.R."/>
            <person name="Grisdale C."/>
            <person name="Hempe F."/>
            <person name="Henrissat B."/>
            <person name="Hoppner M.P."/>
            <person name="Ishida K.-I."/>
            <person name="Kim E."/>
            <person name="Koreny L."/>
            <person name="Kroth P.G."/>
            <person name="Liu Y."/>
            <person name="Malik S.-B."/>
            <person name="Maier U.G."/>
            <person name="McRose D."/>
            <person name="Mock T."/>
            <person name="Neilson J.A."/>
            <person name="Onodera N.T."/>
            <person name="Poole A.M."/>
            <person name="Pritham E.J."/>
            <person name="Richards T.A."/>
            <person name="Rocap G."/>
            <person name="Roy S.W."/>
            <person name="Sarai C."/>
            <person name="Schaack S."/>
            <person name="Shirato S."/>
            <person name="Slamovits C.H."/>
            <person name="Spencer D.F."/>
            <person name="Suzuki S."/>
            <person name="Worden A.Z."/>
            <person name="Zauner S."/>
            <person name="Barry K."/>
            <person name="Bell C."/>
            <person name="Bharti A.K."/>
            <person name="Crow J.A."/>
            <person name="Grimwood J."/>
            <person name="Kramer R."/>
            <person name="Lindquist E."/>
            <person name="Lucas S."/>
            <person name="Salamov A."/>
            <person name="McFadden G.I."/>
            <person name="Lane C.E."/>
            <person name="Keeling P.J."/>
            <person name="Gray M.W."/>
            <person name="Grigoriev I.V."/>
            <person name="Archibald J.M."/>
        </authorList>
    </citation>
    <scope>NUCLEOTIDE SEQUENCE</scope>
    <source>
        <strain evidence="5">CCMP2712</strain>
    </source>
</reference>
<dbReference type="KEGG" id="gtt:GUITHDRAFT_164522"/>
<evidence type="ECO:0000313" key="4">
    <source>
        <dbReference type="EnsemblProtists" id="EKX40979"/>
    </source>
</evidence>
<name>L1IYK0_GUITC</name>
<evidence type="ECO:0000256" key="2">
    <source>
        <dbReference type="SAM" id="MobiDB-lite"/>
    </source>
</evidence>
<reference evidence="4" key="3">
    <citation type="submission" date="2016-03" db="UniProtKB">
        <authorList>
            <consortium name="EnsemblProtists"/>
        </authorList>
    </citation>
    <scope>IDENTIFICATION</scope>
</reference>
<gene>
    <name evidence="3" type="ORF">GUITHDRAFT_164522</name>
</gene>
<protein>
    <submittedName>
        <fullName evidence="3 4">Uncharacterized protein</fullName>
    </submittedName>
</protein>
<dbReference type="GeneID" id="17297571"/>
<evidence type="ECO:0000313" key="3">
    <source>
        <dbReference type="EMBL" id="EKX40979.1"/>
    </source>
</evidence>
<evidence type="ECO:0000313" key="5">
    <source>
        <dbReference type="Proteomes" id="UP000011087"/>
    </source>
</evidence>
<feature type="coiled-coil region" evidence="1">
    <location>
        <begin position="288"/>
        <end position="360"/>
    </location>
</feature>
<keyword evidence="1" id="KW-0175">Coiled coil</keyword>
<dbReference type="Gene3D" id="1.20.920.20">
    <property type="match status" value="1"/>
</dbReference>
<feature type="region of interest" description="Disordered" evidence="2">
    <location>
        <begin position="198"/>
        <end position="239"/>
    </location>
</feature>
<evidence type="ECO:0000256" key="1">
    <source>
        <dbReference type="SAM" id="Coils"/>
    </source>
</evidence>
<dbReference type="EMBL" id="JH993027">
    <property type="protein sequence ID" value="EKX40979.1"/>
    <property type="molecule type" value="Genomic_DNA"/>
</dbReference>